<evidence type="ECO:0000256" key="2">
    <source>
        <dbReference type="ARBA" id="ARBA00022448"/>
    </source>
</evidence>
<feature type="transmembrane region" description="Helical" evidence="7">
    <location>
        <begin position="229"/>
        <end position="247"/>
    </location>
</feature>
<proteinExistence type="predicted"/>
<dbReference type="PROSITE" id="PS50850">
    <property type="entry name" value="MFS"/>
    <property type="match status" value="1"/>
</dbReference>
<reference evidence="9 10" key="1">
    <citation type="submission" date="2021-01" db="EMBL/GenBank/DDBJ databases">
        <title>Genomic Encyclopedia of Type Strains, Phase IV (KMG-IV): sequencing the most valuable type-strain genomes for metagenomic binning, comparative biology and taxonomic classification.</title>
        <authorList>
            <person name="Goeker M."/>
        </authorList>
    </citation>
    <scope>NUCLEOTIDE SEQUENCE [LARGE SCALE GENOMIC DNA]</scope>
    <source>
        <strain evidence="9 10">DSM 25540</strain>
    </source>
</reference>
<feature type="transmembrane region" description="Helical" evidence="7">
    <location>
        <begin position="12"/>
        <end position="36"/>
    </location>
</feature>
<protein>
    <submittedName>
        <fullName evidence="9">MFS family permease</fullName>
    </submittedName>
</protein>
<dbReference type="SUPFAM" id="SSF103473">
    <property type="entry name" value="MFS general substrate transporter"/>
    <property type="match status" value="1"/>
</dbReference>
<accession>A0ABS2PHH8</accession>
<dbReference type="EMBL" id="JAFBEC010000013">
    <property type="protein sequence ID" value="MBM7634495.1"/>
    <property type="molecule type" value="Genomic_DNA"/>
</dbReference>
<dbReference type="Gene3D" id="1.20.1250.20">
    <property type="entry name" value="MFS general substrate transporter like domains"/>
    <property type="match status" value="1"/>
</dbReference>
<evidence type="ECO:0000256" key="4">
    <source>
        <dbReference type="ARBA" id="ARBA00022692"/>
    </source>
</evidence>
<dbReference type="PRINTS" id="PR01988">
    <property type="entry name" value="EXPORTERBACE"/>
</dbReference>
<gene>
    <name evidence="9" type="ORF">JOD17_003614</name>
</gene>
<feature type="transmembrane region" description="Helical" evidence="7">
    <location>
        <begin position="314"/>
        <end position="337"/>
    </location>
</feature>
<evidence type="ECO:0000256" key="7">
    <source>
        <dbReference type="SAM" id="Phobius"/>
    </source>
</evidence>
<comment type="subcellular location">
    <subcellularLocation>
        <location evidence="1">Cell membrane</location>
        <topology evidence="1">Multi-pass membrane protein</topology>
    </subcellularLocation>
</comment>
<feature type="transmembrane region" description="Helical" evidence="7">
    <location>
        <begin position="259"/>
        <end position="281"/>
    </location>
</feature>
<dbReference type="InterPro" id="IPR020846">
    <property type="entry name" value="MFS_dom"/>
</dbReference>
<feature type="transmembrane region" description="Helical" evidence="7">
    <location>
        <begin position="349"/>
        <end position="368"/>
    </location>
</feature>
<keyword evidence="5 7" id="KW-1133">Transmembrane helix</keyword>
<keyword evidence="3" id="KW-1003">Cell membrane</keyword>
<keyword evidence="10" id="KW-1185">Reference proteome</keyword>
<dbReference type="InterPro" id="IPR010290">
    <property type="entry name" value="TM_effector"/>
</dbReference>
<dbReference type="RefSeq" id="WP_204699306.1">
    <property type="nucleotide sequence ID" value="NZ_JAFBEC010000013.1"/>
</dbReference>
<evidence type="ECO:0000259" key="8">
    <source>
        <dbReference type="PROSITE" id="PS50850"/>
    </source>
</evidence>
<feature type="transmembrane region" description="Helical" evidence="7">
    <location>
        <begin position="74"/>
        <end position="107"/>
    </location>
</feature>
<name>A0ABS2PHH8_9BACL</name>
<evidence type="ECO:0000256" key="5">
    <source>
        <dbReference type="ARBA" id="ARBA00022989"/>
    </source>
</evidence>
<dbReference type="InterPro" id="IPR036259">
    <property type="entry name" value="MFS_trans_sf"/>
</dbReference>
<evidence type="ECO:0000256" key="3">
    <source>
        <dbReference type="ARBA" id="ARBA00022475"/>
    </source>
</evidence>
<dbReference type="PANTHER" id="PTHR23513:SF6">
    <property type="entry name" value="MAJOR FACILITATOR SUPERFAMILY ASSOCIATED DOMAIN-CONTAINING PROTEIN"/>
    <property type="match status" value="1"/>
</dbReference>
<dbReference type="Proteomes" id="UP000741863">
    <property type="component" value="Unassembled WGS sequence"/>
</dbReference>
<evidence type="ECO:0000256" key="6">
    <source>
        <dbReference type="ARBA" id="ARBA00023136"/>
    </source>
</evidence>
<keyword evidence="2" id="KW-0813">Transport</keyword>
<sequence>MKNILTNFNFVVLLLSRCASNAGSSLYSIAAMWLVYELSGSSMYSGLALFLTQMPALLQIVLGPVIDRFQIKKLLVFTQCIQVVMLLVLPLAYAFGFLTVALVLTVMPAVSLCNQFLYPAQLTLLPKILKKDQLTTGNSLFSVAYQGTDVLFTALAGIIIAVVGGVAIFYVNSATFLFSALLLMQLRLPKPKQRDENGEQRTVKQLVKGYGEQLGEGLRVLKQSFFSRLLIGILVVNFAIAGVFAILPGFSSTYGNVDFYGMLLAASGLGTIIGAACVSLFKLQRVPIAILYASLLSVTGLCFIAIAIGSQPIVVLLLFVFAFIPAGSINVIAFVMIQSAVEEHLLGRVMAAVMGIAAGIAPLGSLIGGAIGSWFSYGVVIVTSGLLLLIVALYWILSKKMRRLPATQEFSTDLFQAG</sequence>
<evidence type="ECO:0000313" key="10">
    <source>
        <dbReference type="Proteomes" id="UP000741863"/>
    </source>
</evidence>
<keyword evidence="6 7" id="KW-0472">Membrane</keyword>
<dbReference type="InterPro" id="IPR022324">
    <property type="entry name" value="Bacilysin_exporter_BacE_put"/>
</dbReference>
<dbReference type="CDD" id="cd06173">
    <property type="entry name" value="MFS_MefA_like"/>
    <property type="match status" value="1"/>
</dbReference>
<comment type="caution">
    <text evidence="9">The sequence shown here is derived from an EMBL/GenBank/DDBJ whole genome shotgun (WGS) entry which is preliminary data.</text>
</comment>
<feature type="transmembrane region" description="Helical" evidence="7">
    <location>
        <begin position="374"/>
        <end position="397"/>
    </location>
</feature>
<feature type="transmembrane region" description="Helical" evidence="7">
    <location>
        <begin position="288"/>
        <end position="308"/>
    </location>
</feature>
<evidence type="ECO:0000256" key="1">
    <source>
        <dbReference type="ARBA" id="ARBA00004651"/>
    </source>
</evidence>
<evidence type="ECO:0000313" key="9">
    <source>
        <dbReference type="EMBL" id="MBM7634495.1"/>
    </source>
</evidence>
<feature type="domain" description="Major facilitator superfamily (MFS) profile" evidence="8">
    <location>
        <begin position="1"/>
        <end position="402"/>
    </location>
</feature>
<dbReference type="Pfam" id="PF05977">
    <property type="entry name" value="MFS_3"/>
    <property type="match status" value="1"/>
</dbReference>
<dbReference type="PANTHER" id="PTHR23513">
    <property type="entry name" value="INTEGRAL MEMBRANE EFFLUX PROTEIN-RELATED"/>
    <property type="match status" value="1"/>
</dbReference>
<feature type="transmembrane region" description="Helical" evidence="7">
    <location>
        <begin position="151"/>
        <end position="184"/>
    </location>
</feature>
<organism evidence="9 10">
    <name type="scientific">Geomicrobium sediminis</name>
    <dbReference type="NCBI Taxonomy" id="1347788"/>
    <lineage>
        <taxon>Bacteria</taxon>
        <taxon>Bacillati</taxon>
        <taxon>Bacillota</taxon>
        <taxon>Bacilli</taxon>
        <taxon>Bacillales</taxon>
        <taxon>Geomicrobium</taxon>
    </lineage>
</organism>
<keyword evidence="4 7" id="KW-0812">Transmembrane</keyword>
<feature type="transmembrane region" description="Helical" evidence="7">
    <location>
        <begin position="42"/>
        <end position="62"/>
    </location>
</feature>